<proteinExistence type="predicted"/>
<protein>
    <submittedName>
        <fullName evidence="2">Aldo/keto reductase</fullName>
    </submittedName>
</protein>
<dbReference type="Pfam" id="PF00248">
    <property type="entry name" value="Aldo_ket_red"/>
    <property type="match status" value="1"/>
</dbReference>
<organism evidence="2 3">
    <name type="scientific">Ectobacillus ponti</name>
    <dbReference type="NCBI Taxonomy" id="2961894"/>
    <lineage>
        <taxon>Bacteria</taxon>
        <taxon>Bacillati</taxon>
        <taxon>Bacillota</taxon>
        <taxon>Bacilli</taxon>
        <taxon>Bacillales</taxon>
        <taxon>Bacillaceae</taxon>
        <taxon>Ectobacillus</taxon>
    </lineage>
</organism>
<dbReference type="InterPro" id="IPR053135">
    <property type="entry name" value="AKR2_Oxidoreductase"/>
</dbReference>
<sequence length="302" mass="33790">MKKRQLGTSDLYVSEVGLGCMSLGTDEQHAVSLIHAALEQGINYLDTADLYDYGMNEAFVGKALKGRRDQAILATKVGNRWTEAKDSWYWDPSKAYIKEEVKESLRRLGTDYIDLYQLHGGTMEDNMDEAIEAFEELKKEGIIRHYGISSIRPNVIREYAKRSGIVSVMMEYSILNRRPEEWFPLLQEHGISVIARGPLAKGLLTDRYEQKLSGGKGYLSYSHEELAQVLPHIRETAPGRPLGETAIQYCLHSQTVAAVIPGASSLEQLLQNAAAGKAEPLAQEEYAAIQAGTRADKYELHR</sequence>
<accession>A0AA41X1D9</accession>
<dbReference type="InterPro" id="IPR036812">
    <property type="entry name" value="NAD(P)_OxRdtase_dom_sf"/>
</dbReference>
<evidence type="ECO:0000313" key="3">
    <source>
        <dbReference type="Proteomes" id="UP001156102"/>
    </source>
</evidence>
<dbReference type="PANTHER" id="PTHR43312">
    <property type="entry name" value="D-THREO-ALDOSE 1-DEHYDROGENASE"/>
    <property type="match status" value="1"/>
</dbReference>
<feature type="domain" description="NADP-dependent oxidoreductase" evidence="1">
    <location>
        <begin position="16"/>
        <end position="291"/>
    </location>
</feature>
<dbReference type="PRINTS" id="PR00069">
    <property type="entry name" value="ALDKETRDTASE"/>
</dbReference>
<dbReference type="Gene3D" id="3.20.20.100">
    <property type="entry name" value="NADP-dependent oxidoreductase domain"/>
    <property type="match status" value="1"/>
</dbReference>
<dbReference type="PANTHER" id="PTHR43312:SF1">
    <property type="entry name" value="NADP-DEPENDENT OXIDOREDUCTASE DOMAIN-CONTAINING PROTEIN"/>
    <property type="match status" value="1"/>
</dbReference>
<dbReference type="CDD" id="cd19086">
    <property type="entry name" value="AKR_AKR11C1"/>
    <property type="match status" value="1"/>
</dbReference>
<keyword evidence="3" id="KW-1185">Reference proteome</keyword>
<dbReference type="InterPro" id="IPR023210">
    <property type="entry name" value="NADP_OxRdtase_dom"/>
</dbReference>
<dbReference type="SUPFAM" id="SSF51430">
    <property type="entry name" value="NAD(P)-linked oxidoreductase"/>
    <property type="match status" value="1"/>
</dbReference>
<evidence type="ECO:0000259" key="1">
    <source>
        <dbReference type="Pfam" id="PF00248"/>
    </source>
</evidence>
<dbReference type="AlphaFoldDB" id="A0AA41X1D9"/>
<dbReference type="InterPro" id="IPR020471">
    <property type="entry name" value="AKR"/>
</dbReference>
<dbReference type="Proteomes" id="UP001156102">
    <property type="component" value="Unassembled WGS sequence"/>
</dbReference>
<dbReference type="RefSeq" id="WP_254756180.1">
    <property type="nucleotide sequence ID" value="NZ_JANCLT010000001.1"/>
</dbReference>
<reference evidence="2" key="1">
    <citation type="submission" date="2022-07" db="EMBL/GenBank/DDBJ databases">
        <authorList>
            <person name="Li W.-J."/>
            <person name="Deng Q.-Q."/>
        </authorList>
    </citation>
    <scope>NUCLEOTIDE SEQUENCE</scope>
    <source>
        <strain evidence="2">SYSU M60031</strain>
    </source>
</reference>
<dbReference type="EMBL" id="JANCLT010000001">
    <property type="protein sequence ID" value="MCP8966967.1"/>
    <property type="molecule type" value="Genomic_DNA"/>
</dbReference>
<gene>
    <name evidence="2" type="ORF">NK662_00255</name>
</gene>
<evidence type="ECO:0000313" key="2">
    <source>
        <dbReference type="EMBL" id="MCP8966967.1"/>
    </source>
</evidence>
<comment type="caution">
    <text evidence="2">The sequence shown here is derived from an EMBL/GenBank/DDBJ whole genome shotgun (WGS) entry which is preliminary data.</text>
</comment>
<dbReference type="GO" id="GO:0016491">
    <property type="term" value="F:oxidoreductase activity"/>
    <property type="evidence" value="ECO:0007669"/>
    <property type="project" value="InterPro"/>
</dbReference>
<name>A0AA41X1D9_9BACI</name>